<feature type="transmembrane region" description="Helical" evidence="4">
    <location>
        <begin position="382"/>
        <end position="401"/>
    </location>
</feature>
<evidence type="ECO:0000256" key="1">
    <source>
        <dbReference type="ARBA" id="ARBA00022692"/>
    </source>
</evidence>
<keyword evidence="2 4" id="KW-1133">Transmembrane helix</keyword>
<keyword evidence="3 4" id="KW-0472">Membrane</keyword>
<dbReference type="InterPro" id="IPR011701">
    <property type="entry name" value="MFS"/>
</dbReference>
<feature type="transmembrane region" description="Helical" evidence="4">
    <location>
        <begin position="171"/>
        <end position="191"/>
    </location>
</feature>
<dbReference type="InterPro" id="IPR047769">
    <property type="entry name" value="MFS_ArsJ"/>
</dbReference>
<evidence type="ECO:0000256" key="2">
    <source>
        <dbReference type="ARBA" id="ARBA00022989"/>
    </source>
</evidence>
<feature type="transmembrane region" description="Helical" evidence="4">
    <location>
        <begin position="219"/>
        <end position="240"/>
    </location>
</feature>
<dbReference type="PANTHER" id="PTHR23547">
    <property type="entry name" value="MAJOR FACILITATOR SUPERFAMILY DOMAIN, GENERAL SUBSTRATE TRANSPORTER"/>
    <property type="match status" value="1"/>
</dbReference>
<dbReference type="HOGENOM" id="CLU_030532_1_0_6"/>
<proteinExistence type="predicted"/>
<dbReference type="AlphaFoldDB" id="Q1YUK8"/>
<dbReference type="Gene3D" id="1.20.1250.20">
    <property type="entry name" value="MFS general substrate transporter like domains"/>
    <property type="match status" value="2"/>
</dbReference>
<evidence type="ECO:0000256" key="4">
    <source>
        <dbReference type="SAM" id="Phobius"/>
    </source>
</evidence>
<organism evidence="5 6">
    <name type="scientific">gamma proteobacterium HTCC2207</name>
    <dbReference type="NCBI Taxonomy" id="314287"/>
    <lineage>
        <taxon>Bacteria</taxon>
        <taxon>Pseudomonadati</taxon>
        <taxon>Pseudomonadota</taxon>
        <taxon>Gammaproteobacteria</taxon>
        <taxon>Cellvibrionales</taxon>
        <taxon>Porticoccaceae</taxon>
        <taxon>SAR92 clade</taxon>
    </lineage>
</organism>
<dbReference type="STRING" id="314287.GB2207_09576"/>
<name>Q1YUK8_9GAMM</name>
<evidence type="ECO:0000313" key="6">
    <source>
        <dbReference type="Proteomes" id="UP000005555"/>
    </source>
</evidence>
<dbReference type="InterPro" id="IPR036259">
    <property type="entry name" value="MFS_trans_sf"/>
</dbReference>
<feature type="transmembrane region" description="Helical" evidence="4">
    <location>
        <begin position="138"/>
        <end position="165"/>
    </location>
</feature>
<evidence type="ECO:0000256" key="3">
    <source>
        <dbReference type="ARBA" id="ARBA00023136"/>
    </source>
</evidence>
<protein>
    <submittedName>
        <fullName evidence="5">Permease of the major facilitator superfamily</fullName>
    </submittedName>
</protein>
<dbReference type="EMBL" id="AAPI01000001">
    <property type="protein sequence ID" value="EAS48050.1"/>
    <property type="molecule type" value="Genomic_DNA"/>
</dbReference>
<keyword evidence="6" id="KW-1185">Reference proteome</keyword>
<evidence type="ECO:0000313" key="5">
    <source>
        <dbReference type="EMBL" id="EAS48050.1"/>
    </source>
</evidence>
<feature type="transmembrane region" description="Helical" evidence="4">
    <location>
        <begin position="43"/>
        <end position="65"/>
    </location>
</feature>
<accession>Q1YUK8</accession>
<dbReference type="NCBIfam" id="NF033734">
    <property type="entry name" value="MFS_ArsJ"/>
    <property type="match status" value="1"/>
</dbReference>
<feature type="transmembrane region" description="Helical" evidence="4">
    <location>
        <begin position="12"/>
        <end position="37"/>
    </location>
</feature>
<comment type="caution">
    <text evidence="5">The sequence shown here is derived from an EMBL/GenBank/DDBJ whole genome shotgun (WGS) entry which is preliminary data.</text>
</comment>
<dbReference type="Pfam" id="PF07690">
    <property type="entry name" value="MFS_1"/>
    <property type="match status" value="1"/>
</dbReference>
<sequence length="407" mass="43391">MNFELKAPATQYGLVTLSYWAFTLSDGALRMLVVLFFHQLGYSPIEIAGLLVLYELCGVITNLYGGWLATTIGLTITMQAGLALQIVALSMLMVDSSILNVVYVMIAQALSGIGKDLNKMGAKASIKSLVPADAQGRLYRWIALLTGSKNALKGVGFFLGGWLLATVGFQSAVATMATALSGVLILSILMLDRSMGIAKKPQPLKHLFSKSSAVNRLSAARFFLFGSRDIWFVVALPVFLQSQLQWSYVQVGSMMAAWVMAYGVVQTLAPKVTNTGNKETNITHPSGSTAFKWAVLLCLIPAAIGATLYAAGSDPSLLAVVLVTGLMIFGAFFAINSSIHSYLIVAYARDDGTSLDVGFYYMCNAAGRLVGTLLSGLVYQQFGLTACLLLSSLMLVATAAISKKLPA</sequence>
<dbReference type="Proteomes" id="UP000005555">
    <property type="component" value="Unassembled WGS sequence"/>
</dbReference>
<feature type="transmembrane region" description="Helical" evidence="4">
    <location>
        <begin position="246"/>
        <end position="269"/>
    </location>
</feature>
<reference evidence="5 6" key="1">
    <citation type="submission" date="2006-03" db="EMBL/GenBank/DDBJ databases">
        <authorList>
            <person name="Giovannoni S.J."/>
            <person name="Cho J.-C."/>
            <person name="Ferriera S."/>
            <person name="Johnson J."/>
            <person name="Kravitz S."/>
            <person name="Halpern A."/>
            <person name="Remington K."/>
            <person name="Beeson K."/>
            <person name="Tran B."/>
            <person name="Rogers Y.-H."/>
            <person name="Friedman R."/>
            <person name="Venter J.C."/>
        </authorList>
    </citation>
    <scope>NUCLEOTIDE SEQUENCE [LARGE SCALE GENOMIC DNA]</scope>
    <source>
        <strain evidence="5 6">HTCC2207</strain>
    </source>
</reference>
<dbReference type="PANTHER" id="PTHR23547:SF1">
    <property type="entry name" value="MAJOR FACILITATOR SUPERFAMILY MFS_1"/>
    <property type="match status" value="1"/>
</dbReference>
<dbReference type="SUPFAM" id="SSF103473">
    <property type="entry name" value="MFS general substrate transporter"/>
    <property type="match status" value="1"/>
</dbReference>
<dbReference type="OrthoDB" id="186809at2"/>
<gene>
    <name evidence="5" type="ORF">GB2207_09576</name>
</gene>
<feature type="transmembrane region" description="Helical" evidence="4">
    <location>
        <begin position="290"/>
        <end position="311"/>
    </location>
</feature>
<feature type="transmembrane region" description="Helical" evidence="4">
    <location>
        <begin position="317"/>
        <end position="345"/>
    </location>
</feature>
<dbReference type="eggNOG" id="COG2223">
    <property type="taxonomic scope" value="Bacteria"/>
</dbReference>
<dbReference type="GO" id="GO:0022857">
    <property type="term" value="F:transmembrane transporter activity"/>
    <property type="evidence" value="ECO:0007669"/>
    <property type="project" value="InterPro"/>
</dbReference>
<keyword evidence="1 4" id="KW-0812">Transmembrane</keyword>